<dbReference type="Gene3D" id="3.30.420.10">
    <property type="entry name" value="Ribonuclease H-like superfamily/Ribonuclease H"/>
    <property type="match status" value="1"/>
</dbReference>
<dbReference type="SUPFAM" id="SSF53098">
    <property type="entry name" value="Ribonuclease H-like"/>
    <property type="match status" value="1"/>
</dbReference>
<dbReference type="Proteomes" id="UP001633002">
    <property type="component" value="Unassembled WGS sequence"/>
</dbReference>
<dbReference type="PANTHER" id="PTHR37984">
    <property type="entry name" value="PROTEIN CBG26694"/>
    <property type="match status" value="1"/>
</dbReference>
<dbReference type="PROSITE" id="PS50994">
    <property type="entry name" value="INTEGRASE"/>
    <property type="match status" value="1"/>
</dbReference>
<dbReference type="Pfam" id="PF00665">
    <property type="entry name" value="rve"/>
    <property type="match status" value="1"/>
</dbReference>
<dbReference type="InterPro" id="IPR001584">
    <property type="entry name" value="Integrase_cat-core"/>
</dbReference>
<protein>
    <recommendedName>
        <fullName evidence="1">Integrase catalytic domain-containing protein</fullName>
    </recommendedName>
</protein>
<dbReference type="InterPro" id="IPR036397">
    <property type="entry name" value="RNaseH_sf"/>
</dbReference>
<dbReference type="Pfam" id="PF17921">
    <property type="entry name" value="Integrase_H2C2"/>
    <property type="match status" value="1"/>
</dbReference>
<feature type="domain" description="Integrase catalytic" evidence="1">
    <location>
        <begin position="545"/>
        <end position="706"/>
    </location>
</feature>
<dbReference type="InterPro" id="IPR041588">
    <property type="entry name" value="Integrase_H2C2"/>
</dbReference>
<dbReference type="CDD" id="cd01647">
    <property type="entry name" value="RT_LTR"/>
    <property type="match status" value="1"/>
</dbReference>
<dbReference type="InterPro" id="IPR050951">
    <property type="entry name" value="Retrovirus_Pol_polyprotein"/>
</dbReference>
<name>A0ABD3GV16_9MARC</name>
<gene>
    <name evidence="2" type="ORF">R1sor_000279</name>
</gene>
<dbReference type="AlphaFoldDB" id="A0ABD3GV16"/>
<dbReference type="InterPro" id="IPR000477">
    <property type="entry name" value="RT_dom"/>
</dbReference>
<dbReference type="InterPro" id="IPR043128">
    <property type="entry name" value="Rev_trsase/Diguanyl_cyclase"/>
</dbReference>
<organism evidence="2 3">
    <name type="scientific">Riccia sorocarpa</name>
    <dbReference type="NCBI Taxonomy" id="122646"/>
    <lineage>
        <taxon>Eukaryota</taxon>
        <taxon>Viridiplantae</taxon>
        <taxon>Streptophyta</taxon>
        <taxon>Embryophyta</taxon>
        <taxon>Marchantiophyta</taxon>
        <taxon>Marchantiopsida</taxon>
        <taxon>Marchantiidae</taxon>
        <taxon>Marchantiales</taxon>
        <taxon>Ricciaceae</taxon>
        <taxon>Riccia</taxon>
    </lineage>
</organism>
<sequence length="807" mass="92817">MSILADETPIPRRVVMSALENKTHEELLAIITSEALPMYEAAPTVVPQQYRQRDATEDLFPSPLLAVIDLHEEGHEGEINRLGDDINKMEDELLPQQELTDEELKKFFLRQHPDEPTDGIPLRLPIQDSFCDVNISKDQTPRYVKVSANVHVEQRKTFQEIFTEYRMNPRYAQKVKEELDKLLECNFIYPVQETEWASPILVVPKKDTGKIRVCVDFRSLNQRTIPDPFPIPFTDLLLDEVAGCEMYNFMDGFSGYNQIAIAPEDQLKTTFVTQWGTFAYRVMPFGLCNALATFHRYMINSFINLGDTMKLYLDDLCAHNSSEAYAVALRLILEACLKARISLNPSKCFFGVACGPLLGHLVSEAGTMVDPRKVEVIQGMLPPETVRELRRFLGYTGYYRRFIFRYAIITRPLTDLLQFSWRSQMEHYLTTGNVPRSLHPSKAKAFQLNALPFMMIDAQLFRMEADHILRRCVSHEEIPIVLKACHCDKAGGHFSSELTARKIYLAGYWWPSVHKDAENYCKRCDACQRQGRPKSRYTALLSPLFTRRPFQKWGIDYIGEIHPPTRHTGHRYIIVATDYVTKWVEARSFPRATGAATIKFLQENIISRFGVPLTIITDNGRHFLNEAMAEVTGAYGIQHRFSTPYHPQTNGQVKHTNGILTQILRKTVSLNLTNWDKKLIGALWAYRTTFKITTGQTPFQLVYGQEAIFPVEFIIPSLKVLTGYRPPGSAQSYEGEDIEERVHALHHLDEKRIEALYTQYTTQARRKKCYDAKRKVPDIRTGDLVLKWNDRINKFSSKFHKNRGMAP</sequence>
<reference evidence="2 3" key="1">
    <citation type="submission" date="2024-09" db="EMBL/GenBank/DDBJ databases">
        <title>Chromosome-scale assembly of Riccia sorocarpa.</title>
        <authorList>
            <person name="Paukszto L."/>
        </authorList>
    </citation>
    <scope>NUCLEOTIDE SEQUENCE [LARGE SCALE GENOMIC DNA]</scope>
    <source>
        <strain evidence="2">LP-2024</strain>
        <tissue evidence="2">Aerial parts of the thallus</tissue>
    </source>
</reference>
<dbReference type="Gene3D" id="1.10.340.70">
    <property type="match status" value="1"/>
</dbReference>
<dbReference type="SUPFAM" id="SSF56672">
    <property type="entry name" value="DNA/RNA polymerases"/>
    <property type="match status" value="1"/>
</dbReference>
<evidence type="ECO:0000259" key="1">
    <source>
        <dbReference type="PROSITE" id="PS50994"/>
    </source>
</evidence>
<dbReference type="Gene3D" id="3.10.10.10">
    <property type="entry name" value="HIV Type 1 Reverse Transcriptase, subunit A, domain 1"/>
    <property type="match status" value="1"/>
</dbReference>
<dbReference type="Gene3D" id="3.30.70.270">
    <property type="match status" value="2"/>
</dbReference>
<dbReference type="EMBL" id="JBJQOH010000006">
    <property type="protein sequence ID" value="KAL3682257.1"/>
    <property type="molecule type" value="Genomic_DNA"/>
</dbReference>
<dbReference type="InterPro" id="IPR012337">
    <property type="entry name" value="RNaseH-like_sf"/>
</dbReference>
<accession>A0ABD3GV16</accession>
<dbReference type="PANTHER" id="PTHR37984:SF5">
    <property type="entry name" value="PROTEIN NYNRIN-LIKE"/>
    <property type="match status" value="1"/>
</dbReference>
<comment type="caution">
    <text evidence="2">The sequence shown here is derived from an EMBL/GenBank/DDBJ whole genome shotgun (WGS) entry which is preliminary data.</text>
</comment>
<evidence type="ECO:0000313" key="2">
    <source>
        <dbReference type="EMBL" id="KAL3682257.1"/>
    </source>
</evidence>
<dbReference type="InterPro" id="IPR043502">
    <property type="entry name" value="DNA/RNA_pol_sf"/>
</dbReference>
<dbReference type="Pfam" id="PF00078">
    <property type="entry name" value="RVT_1"/>
    <property type="match status" value="1"/>
</dbReference>
<keyword evidence="3" id="KW-1185">Reference proteome</keyword>
<evidence type="ECO:0000313" key="3">
    <source>
        <dbReference type="Proteomes" id="UP001633002"/>
    </source>
</evidence>
<proteinExistence type="predicted"/>